<dbReference type="Gene3D" id="1.20.120.530">
    <property type="entry name" value="GntR ligand-binding domain-like"/>
    <property type="match status" value="1"/>
</dbReference>
<evidence type="ECO:0000313" key="6">
    <source>
        <dbReference type="Proteomes" id="UP000583556"/>
    </source>
</evidence>
<dbReference type="InterPro" id="IPR036388">
    <property type="entry name" value="WH-like_DNA-bd_sf"/>
</dbReference>
<dbReference type="GO" id="GO:0003700">
    <property type="term" value="F:DNA-binding transcription factor activity"/>
    <property type="evidence" value="ECO:0007669"/>
    <property type="project" value="InterPro"/>
</dbReference>
<dbReference type="SMART" id="SM00345">
    <property type="entry name" value="HTH_GNTR"/>
    <property type="match status" value="1"/>
</dbReference>
<name>A0A7Y0BKW0_9SPHN</name>
<dbReference type="PROSITE" id="PS50949">
    <property type="entry name" value="HTH_GNTR"/>
    <property type="match status" value="1"/>
</dbReference>
<accession>A0A7Y0BKW0</accession>
<evidence type="ECO:0000313" key="5">
    <source>
        <dbReference type="EMBL" id="NML92254.1"/>
    </source>
</evidence>
<dbReference type="AlphaFoldDB" id="A0A7Y0BKW0"/>
<dbReference type="InterPro" id="IPR011711">
    <property type="entry name" value="GntR_C"/>
</dbReference>
<sequence length="215" mass="22928">MTRPAPASKPRISASEIAGAIVRAIESGELHPGERLVEADLCLRFGTGRQAVREALQQLKAAGVVEIVPNRGAHILAISAEQAILTLEVTELLFGLAARSAARRIVAGADASSLERAVAELEACRDAGDAASYMHARRHLFGALAHIAANPELTRSLDQARVHVMRGQFGFAMMRGEHAGELAQVGKLVLSGHAAEAEVAARAYVERIRHRLETP</sequence>
<gene>
    <name evidence="5" type="ORF">HHL27_01030</name>
</gene>
<keyword evidence="2" id="KW-0238">DNA-binding</keyword>
<protein>
    <submittedName>
        <fullName evidence="5">GntR family transcriptional regulator</fullName>
    </submittedName>
</protein>
<dbReference type="RefSeq" id="WP_169491524.1">
    <property type="nucleotide sequence ID" value="NZ_AP029021.1"/>
</dbReference>
<evidence type="ECO:0000256" key="1">
    <source>
        <dbReference type="ARBA" id="ARBA00023015"/>
    </source>
</evidence>
<organism evidence="5 6">
    <name type="scientific">Novosphingobium olei</name>
    <dbReference type="NCBI Taxonomy" id="2728851"/>
    <lineage>
        <taxon>Bacteria</taxon>
        <taxon>Pseudomonadati</taxon>
        <taxon>Pseudomonadota</taxon>
        <taxon>Alphaproteobacteria</taxon>
        <taxon>Sphingomonadales</taxon>
        <taxon>Sphingomonadaceae</taxon>
        <taxon>Novosphingobium</taxon>
    </lineage>
</organism>
<comment type="caution">
    <text evidence="5">The sequence shown here is derived from an EMBL/GenBank/DDBJ whole genome shotgun (WGS) entry which is preliminary data.</text>
</comment>
<dbReference type="SUPFAM" id="SSF48008">
    <property type="entry name" value="GntR ligand-binding domain-like"/>
    <property type="match status" value="1"/>
</dbReference>
<reference evidence="5 6" key="1">
    <citation type="submission" date="2020-04" db="EMBL/GenBank/DDBJ databases">
        <title>Novosphingobium sp. TW-4 isolated from soil.</title>
        <authorList>
            <person name="Dahal R.H."/>
            <person name="Chaudhary D.K."/>
        </authorList>
    </citation>
    <scope>NUCLEOTIDE SEQUENCE [LARGE SCALE GENOMIC DNA]</scope>
    <source>
        <strain evidence="5 6">TW-4</strain>
    </source>
</reference>
<dbReference type="CDD" id="cd07377">
    <property type="entry name" value="WHTH_GntR"/>
    <property type="match status" value="1"/>
</dbReference>
<evidence type="ECO:0000256" key="2">
    <source>
        <dbReference type="ARBA" id="ARBA00023125"/>
    </source>
</evidence>
<dbReference type="InterPro" id="IPR008920">
    <property type="entry name" value="TF_FadR/GntR_C"/>
</dbReference>
<dbReference type="PANTHER" id="PTHR43537:SF24">
    <property type="entry name" value="GLUCONATE OPERON TRANSCRIPTIONAL REPRESSOR"/>
    <property type="match status" value="1"/>
</dbReference>
<dbReference type="PANTHER" id="PTHR43537">
    <property type="entry name" value="TRANSCRIPTIONAL REGULATOR, GNTR FAMILY"/>
    <property type="match status" value="1"/>
</dbReference>
<dbReference type="EMBL" id="JABBGM010000001">
    <property type="protein sequence ID" value="NML92254.1"/>
    <property type="molecule type" value="Genomic_DNA"/>
</dbReference>
<dbReference type="SUPFAM" id="SSF46785">
    <property type="entry name" value="Winged helix' DNA-binding domain"/>
    <property type="match status" value="1"/>
</dbReference>
<evidence type="ECO:0000256" key="3">
    <source>
        <dbReference type="ARBA" id="ARBA00023163"/>
    </source>
</evidence>
<dbReference type="InterPro" id="IPR036390">
    <property type="entry name" value="WH_DNA-bd_sf"/>
</dbReference>
<dbReference type="GO" id="GO:0003677">
    <property type="term" value="F:DNA binding"/>
    <property type="evidence" value="ECO:0007669"/>
    <property type="project" value="UniProtKB-KW"/>
</dbReference>
<dbReference type="Gene3D" id="1.10.10.10">
    <property type="entry name" value="Winged helix-like DNA-binding domain superfamily/Winged helix DNA-binding domain"/>
    <property type="match status" value="1"/>
</dbReference>
<dbReference type="Pfam" id="PF00392">
    <property type="entry name" value="GntR"/>
    <property type="match status" value="1"/>
</dbReference>
<keyword evidence="6" id="KW-1185">Reference proteome</keyword>
<dbReference type="InterPro" id="IPR000524">
    <property type="entry name" value="Tscrpt_reg_HTH_GntR"/>
</dbReference>
<keyword evidence="3" id="KW-0804">Transcription</keyword>
<proteinExistence type="predicted"/>
<evidence type="ECO:0000259" key="4">
    <source>
        <dbReference type="PROSITE" id="PS50949"/>
    </source>
</evidence>
<feature type="domain" description="HTH gntR-type" evidence="4">
    <location>
        <begin position="11"/>
        <end position="78"/>
    </location>
</feature>
<keyword evidence="1" id="KW-0805">Transcription regulation</keyword>
<dbReference type="Pfam" id="PF07729">
    <property type="entry name" value="FCD"/>
    <property type="match status" value="1"/>
</dbReference>
<dbReference type="Proteomes" id="UP000583556">
    <property type="component" value="Unassembled WGS sequence"/>
</dbReference>